<dbReference type="EMBL" id="QGGY01000003">
    <property type="protein sequence ID" value="PWJ77494.1"/>
    <property type="molecule type" value="Genomic_DNA"/>
</dbReference>
<dbReference type="InterPro" id="IPR011006">
    <property type="entry name" value="CheY-like_superfamily"/>
</dbReference>
<dbReference type="InterPro" id="IPR009057">
    <property type="entry name" value="Homeodomain-like_sf"/>
</dbReference>
<dbReference type="SMART" id="SM00448">
    <property type="entry name" value="REC"/>
    <property type="match status" value="1"/>
</dbReference>
<evidence type="ECO:0000256" key="5">
    <source>
        <dbReference type="ARBA" id="ARBA00023012"/>
    </source>
</evidence>
<dbReference type="GO" id="GO:0043565">
    <property type="term" value="F:sequence-specific DNA binding"/>
    <property type="evidence" value="ECO:0007669"/>
    <property type="project" value="InterPro"/>
</dbReference>
<evidence type="ECO:0000256" key="2">
    <source>
        <dbReference type="ARBA" id="ARBA00018672"/>
    </source>
</evidence>
<comment type="subcellular location">
    <subcellularLocation>
        <location evidence="1">Cytoplasm</location>
    </subcellularLocation>
</comment>
<dbReference type="InterPro" id="IPR018060">
    <property type="entry name" value="HTH_AraC"/>
</dbReference>
<dbReference type="PRINTS" id="PR00032">
    <property type="entry name" value="HTHARAC"/>
</dbReference>
<dbReference type="GO" id="GO:0003700">
    <property type="term" value="F:DNA-binding transcription factor activity"/>
    <property type="evidence" value="ECO:0007669"/>
    <property type="project" value="InterPro"/>
</dbReference>
<comment type="caution">
    <text evidence="13">The sequence shown here is derived from an EMBL/GenBank/DDBJ whole genome shotgun (WGS) entry which is preliminary data.</text>
</comment>
<evidence type="ECO:0000256" key="1">
    <source>
        <dbReference type="ARBA" id="ARBA00004496"/>
    </source>
</evidence>
<reference evidence="13 14" key="1">
    <citation type="submission" date="2018-05" db="EMBL/GenBank/DDBJ databases">
        <authorList>
            <person name="Goeker M."/>
            <person name="Huntemann M."/>
            <person name="Clum A."/>
            <person name="Pillay M."/>
            <person name="Palaniappan K."/>
            <person name="Varghese N."/>
            <person name="Mikhailova N."/>
            <person name="Stamatis D."/>
            <person name="Reddy T."/>
            <person name="Daum C."/>
            <person name="Shapiro N."/>
            <person name="Ivanova N."/>
            <person name="Kyrpides N."/>
            <person name="Woyke T."/>
        </authorList>
    </citation>
    <scope>NUCLEOTIDE SEQUENCE [LARGE SCALE GENOMIC DNA]</scope>
    <source>
        <strain evidence="13 14">DSM 26524</strain>
    </source>
</reference>
<feature type="domain" description="Response regulatory" evidence="12">
    <location>
        <begin position="3"/>
        <end position="120"/>
    </location>
</feature>
<dbReference type="PANTHER" id="PTHR42713:SF3">
    <property type="entry name" value="TRANSCRIPTIONAL REGULATORY PROTEIN HPTR"/>
    <property type="match status" value="1"/>
</dbReference>
<dbReference type="SMART" id="SM00342">
    <property type="entry name" value="HTH_ARAC"/>
    <property type="match status" value="1"/>
</dbReference>
<dbReference type="GO" id="GO:0000160">
    <property type="term" value="P:phosphorelay signal transduction system"/>
    <property type="evidence" value="ECO:0007669"/>
    <property type="project" value="UniProtKB-KW"/>
</dbReference>
<keyword evidence="5" id="KW-0902">Two-component regulatory system</keyword>
<sequence length="246" mass="28879">MYSLIIVDDEIKIREGLVNLFPWEQNGYQVTGQFANGLQALEYIKSHNVDVVLTDIRMPVMSGIDLSRHLASDYPDLPFVFLTGYQDFSYMHTAILNHASDYLLKPIKYEDLYTCFERIRQILDERHHVDTQVHGGTSSYYGKIISEICSYLQENYQNATLEEAASRVNLSPNYLSKIFKEKAHVGFSEYLNELRMKKAAELLCDISYKHYEIAYRIGYDNPKNFSRAFKQYYKISPREFRDKYLH</sequence>
<dbReference type="SUPFAM" id="SSF46689">
    <property type="entry name" value="Homeodomain-like"/>
    <property type="match status" value="2"/>
</dbReference>
<evidence type="ECO:0000256" key="7">
    <source>
        <dbReference type="ARBA" id="ARBA00023125"/>
    </source>
</evidence>
<name>A0AB73T7W0_9FIRM</name>
<dbReference type="GO" id="GO:0005737">
    <property type="term" value="C:cytoplasm"/>
    <property type="evidence" value="ECO:0007669"/>
    <property type="project" value="UniProtKB-SubCell"/>
</dbReference>
<organism evidence="13 14">
    <name type="scientific">Murimonas intestini</name>
    <dbReference type="NCBI Taxonomy" id="1337051"/>
    <lineage>
        <taxon>Bacteria</taxon>
        <taxon>Bacillati</taxon>
        <taxon>Bacillota</taxon>
        <taxon>Clostridia</taxon>
        <taxon>Lachnospirales</taxon>
        <taxon>Lachnospiraceae</taxon>
        <taxon>Murimonas</taxon>
    </lineage>
</organism>
<dbReference type="InterPro" id="IPR020449">
    <property type="entry name" value="Tscrpt_reg_AraC-type_HTH"/>
</dbReference>
<evidence type="ECO:0000259" key="12">
    <source>
        <dbReference type="PROSITE" id="PS50110"/>
    </source>
</evidence>
<keyword evidence="14" id="KW-1185">Reference proteome</keyword>
<dbReference type="Proteomes" id="UP000245412">
    <property type="component" value="Unassembled WGS sequence"/>
</dbReference>
<keyword evidence="6" id="KW-0805">Transcription regulation</keyword>
<evidence type="ECO:0000259" key="11">
    <source>
        <dbReference type="PROSITE" id="PS01124"/>
    </source>
</evidence>
<dbReference type="RefSeq" id="WP_109625591.1">
    <property type="nucleotide sequence ID" value="NZ_CABJAT010000007.1"/>
</dbReference>
<dbReference type="InterPro" id="IPR001789">
    <property type="entry name" value="Sig_transdc_resp-reg_receiver"/>
</dbReference>
<dbReference type="InterPro" id="IPR051552">
    <property type="entry name" value="HptR"/>
</dbReference>
<gene>
    <name evidence="13" type="ORF">C7383_103339</name>
</gene>
<dbReference type="AlphaFoldDB" id="A0AB73T7W0"/>
<keyword evidence="3" id="KW-0963">Cytoplasm</keyword>
<evidence type="ECO:0000256" key="6">
    <source>
        <dbReference type="ARBA" id="ARBA00023015"/>
    </source>
</evidence>
<evidence type="ECO:0000313" key="13">
    <source>
        <dbReference type="EMBL" id="PWJ77494.1"/>
    </source>
</evidence>
<feature type="modified residue" description="4-aspartylphosphate" evidence="10">
    <location>
        <position position="55"/>
    </location>
</feature>
<dbReference type="CDD" id="cd17536">
    <property type="entry name" value="REC_YesN-like"/>
    <property type="match status" value="1"/>
</dbReference>
<feature type="domain" description="HTH araC/xylS-type" evidence="11">
    <location>
        <begin position="146"/>
        <end position="243"/>
    </location>
</feature>
<evidence type="ECO:0000256" key="8">
    <source>
        <dbReference type="ARBA" id="ARBA00023163"/>
    </source>
</evidence>
<comment type="function">
    <text evidence="9">May play the central regulatory role in sporulation. It may be an element of the effector pathway responsible for the activation of sporulation genes in response to nutritional stress. Spo0A may act in concert with spo0H (a sigma factor) to control the expression of some genes that are critical to the sporulation process.</text>
</comment>
<accession>A0AB73T7W0</accession>
<evidence type="ECO:0000256" key="4">
    <source>
        <dbReference type="ARBA" id="ARBA00022553"/>
    </source>
</evidence>
<dbReference type="PANTHER" id="PTHR42713">
    <property type="entry name" value="HISTIDINE KINASE-RELATED"/>
    <property type="match status" value="1"/>
</dbReference>
<dbReference type="PROSITE" id="PS01124">
    <property type="entry name" value="HTH_ARAC_FAMILY_2"/>
    <property type="match status" value="1"/>
</dbReference>
<dbReference type="SUPFAM" id="SSF52172">
    <property type="entry name" value="CheY-like"/>
    <property type="match status" value="1"/>
</dbReference>
<dbReference type="Gene3D" id="3.40.50.2300">
    <property type="match status" value="1"/>
</dbReference>
<evidence type="ECO:0000256" key="10">
    <source>
        <dbReference type="PROSITE-ProRule" id="PRU00169"/>
    </source>
</evidence>
<evidence type="ECO:0000256" key="3">
    <source>
        <dbReference type="ARBA" id="ARBA00022490"/>
    </source>
</evidence>
<evidence type="ECO:0000256" key="9">
    <source>
        <dbReference type="ARBA" id="ARBA00024867"/>
    </source>
</evidence>
<keyword evidence="4 10" id="KW-0597">Phosphoprotein</keyword>
<dbReference type="Pfam" id="PF12833">
    <property type="entry name" value="HTH_18"/>
    <property type="match status" value="1"/>
</dbReference>
<keyword evidence="7" id="KW-0238">DNA-binding</keyword>
<evidence type="ECO:0000313" key="14">
    <source>
        <dbReference type="Proteomes" id="UP000245412"/>
    </source>
</evidence>
<proteinExistence type="predicted"/>
<keyword evidence="8" id="KW-0804">Transcription</keyword>
<protein>
    <recommendedName>
        <fullName evidence="2">Stage 0 sporulation protein A homolog</fullName>
    </recommendedName>
</protein>
<dbReference type="PROSITE" id="PS50110">
    <property type="entry name" value="RESPONSE_REGULATORY"/>
    <property type="match status" value="1"/>
</dbReference>
<dbReference type="Pfam" id="PF00072">
    <property type="entry name" value="Response_reg"/>
    <property type="match status" value="1"/>
</dbReference>
<dbReference type="Gene3D" id="1.10.10.60">
    <property type="entry name" value="Homeodomain-like"/>
    <property type="match status" value="2"/>
</dbReference>